<accession>A0AAJ7C4P2</accession>
<organism evidence="4 6">
    <name type="scientific">Cephus cinctus</name>
    <name type="common">Wheat stem sawfly</name>
    <dbReference type="NCBI Taxonomy" id="211228"/>
    <lineage>
        <taxon>Eukaryota</taxon>
        <taxon>Metazoa</taxon>
        <taxon>Ecdysozoa</taxon>
        <taxon>Arthropoda</taxon>
        <taxon>Hexapoda</taxon>
        <taxon>Insecta</taxon>
        <taxon>Pterygota</taxon>
        <taxon>Neoptera</taxon>
        <taxon>Endopterygota</taxon>
        <taxon>Hymenoptera</taxon>
        <taxon>Cephoidea</taxon>
        <taxon>Cephidae</taxon>
        <taxon>Cephus</taxon>
    </lineage>
</organism>
<protein>
    <submittedName>
        <fullName evidence="5 6">Serine hydrolase-like protein</fullName>
    </submittedName>
</protein>
<sequence>MSHKKPNSEIRIPVPWGHIAAKTWGSPAGKRVFLSHGTLDNAGSFDRLVSLLPEHFYYVCIDLPGHGLSSHFYPGVPLDFFNYILAIKMVLDYLQWDQCSFIGHSLGGYLGIFFFVLYPDKLDKLIILESVSPFNTPKNLSFIFNRIRLMHNVASETLEDNLKPRIYNREEIIHGLKYMRQFSLLSESAEALFDRAVTQVGEDMFMYNRDARMKISILPLLNQDQVVHFFENVNIPTLVIIATASINEYYEPPSMQFCKLKNNKSYTLVVVEGNHDVHNNYPERVAPHVAKFLSGLKSNL</sequence>
<gene>
    <name evidence="5 6 7 8" type="primary">LOC107270670</name>
</gene>
<evidence type="ECO:0000256" key="2">
    <source>
        <dbReference type="ARBA" id="ARBA00022801"/>
    </source>
</evidence>
<dbReference type="GO" id="GO:0016020">
    <property type="term" value="C:membrane"/>
    <property type="evidence" value="ECO:0007669"/>
    <property type="project" value="TreeGrafter"/>
</dbReference>
<dbReference type="InterPro" id="IPR050266">
    <property type="entry name" value="AB_hydrolase_sf"/>
</dbReference>
<evidence type="ECO:0000259" key="3">
    <source>
        <dbReference type="Pfam" id="PF00561"/>
    </source>
</evidence>
<dbReference type="PANTHER" id="PTHR43798">
    <property type="entry name" value="MONOACYLGLYCEROL LIPASE"/>
    <property type="match status" value="1"/>
</dbReference>
<dbReference type="GeneID" id="107270670"/>
<evidence type="ECO:0000256" key="1">
    <source>
        <dbReference type="ARBA" id="ARBA00008645"/>
    </source>
</evidence>
<reference evidence="5 6" key="1">
    <citation type="submission" date="2025-04" db="UniProtKB">
        <authorList>
            <consortium name="RefSeq"/>
        </authorList>
    </citation>
    <scope>IDENTIFICATION</scope>
</reference>
<dbReference type="RefSeq" id="XP_015601362.1">
    <property type="nucleotide sequence ID" value="XM_015745876.2"/>
</dbReference>
<comment type="similarity">
    <text evidence="1">Belongs to the AB hydrolase superfamily.</text>
</comment>
<evidence type="ECO:0000313" key="7">
    <source>
        <dbReference type="RefSeq" id="XP_015601364.1"/>
    </source>
</evidence>
<evidence type="ECO:0000313" key="4">
    <source>
        <dbReference type="Proteomes" id="UP000694920"/>
    </source>
</evidence>
<dbReference type="AlphaFoldDB" id="A0AAJ7C4P2"/>
<dbReference type="PRINTS" id="PR00111">
    <property type="entry name" value="ABHYDROLASE"/>
</dbReference>
<dbReference type="PANTHER" id="PTHR43798:SF14">
    <property type="entry name" value="SERINE HYDROLASE-LIKE PROTEIN DDB_G0286239"/>
    <property type="match status" value="1"/>
</dbReference>
<feature type="domain" description="AB hydrolase-1" evidence="3">
    <location>
        <begin position="32"/>
        <end position="135"/>
    </location>
</feature>
<dbReference type="Gene3D" id="3.40.50.1820">
    <property type="entry name" value="alpha/beta hydrolase"/>
    <property type="match status" value="1"/>
</dbReference>
<dbReference type="RefSeq" id="XP_015601363.1">
    <property type="nucleotide sequence ID" value="XM_015745877.2"/>
</dbReference>
<evidence type="ECO:0000313" key="6">
    <source>
        <dbReference type="RefSeq" id="XP_015601363.1"/>
    </source>
</evidence>
<dbReference type="GO" id="GO:0016787">
    <property type="term" value="F:hydrolase activity"/>
    <property type="evidence" value="ECO:0007669"/>
    <property type="project" value="UniProtKB-KW"/>
</dbReference>
<dbReference type="InterPro" id="IPR029058">
    <property type="entry name" value="AB_hydrolase_fold"/>
</dbReference>
<keyword evidence="4" id="KW-1185">Reference proteome</keyword>
<dbReference type="InterPro" id="IPR000073">
    <property type="entry name" value="AB_hydrolase_1"/>
</dbReference>
<name>A0AAJ7C4P2_CEPCN</name>
<evidence type="ECO:0000313" key="8">
    <source>
        <dbReference type="RefSeq" id="XP_015601365.1"/>
    </source>
</evidence>
<keyword evidence="2" id="KW-0378">Hydrolase</keyword>
<proteinExistence type="inferred from homology"/>
<dbReference type="RefSeq" id="XP_015601365.1">
    <property type="nucleotide sequence ID" value="XM_015745879.2"/>
</dbReference>
<evidence type="ECO:0000313" key="5">
    <source>
        <dbReference type="RefSeq" id="XP_015601362.1"/>
    </source>
</evidence>
<dbReference type="SUPFAM" id="SSF53474">
    <property type="entry name" value="alpha/beta-Hydrolases"/>
    <property type="match status" value="1"/>
</dbReference>
<dbReference type="Pfam" id="PF00561">
    <property type="entry name" value="Abhydrolase_1"/>
    <property type="match status" value="1"/>
</dbReference>
<dbReference type="Proteomes" id="UP000694920">
    <property type="component" value="Unplaced"/>
</dbReference>
<dbReference type="RefSeq" id="XP_015601364.1">
    <property type="nucleotide sequence ID" value="XM_015745878.2"/>
</dbReference>
<dbReference type="KEGG" id="ccin:107270670"/>